<feature type="transmembrane region" description="Helical" evidence="9">
    <location>
        <begin position="307"/>
        <end position="327"/>
    </location>
</feature>
<evidence type="ECO:0000256" key="2">
    <source>
        <dbReference type="ARBA" id="ARBA00009749"/>
    </source>
</evidence>
<dbReference type="SMART" id="SM00116">
    <property type="entry name" value="CBS"/>
    <property type="match status" value="2"/>
</dbReference>
<keyword evidence="4 9" id="KW-0812">Transmembrane</keyword>
<dbReference type="Gene3D" id="1.10.357.20">
    <property type="entry name" value="SLC41 divalent cation transporters, integral membrane domain"/>
    <property type="match status" value="1"/>
</dbReference>
<evidence type="ECO:0000256" key="7">
    <source>
        <dbReference type="ARBA" id="ARBA00023136"/>
    </source>
</evidence>
<feature type="transmembrane region" description="Helical" evidence="9">
    <location>
        <begin position="421"/>
        <end position="439"/>
    </location>
</feature>
<keyword evidence="5 9" id="KW-0460">Magnesium</keyword>
<keyword evidence="9" id="KW-0479">Metal-binding</keyword>
<keyword evidence="3 9" id="KW-0813">Transport</keyword>
<reference evidence="12" key="1">
    <citation type="submission" date="2016-10" db="EMBL/GenBank/DDBJ databases">
        <authorList>
            <person name="Varghese N."/>
            <person name="Submissions S."/>
        </authorList>
    </citation>
    <scope>NUCLEOTIDE SEQUENCE [LARGE SCALE GENOMIC DNA]</scope>
    <source>
        <strain evidence="12">ANC 5109</strain>
    </source>
</reference>
<dbReference type="Pfam" id="PF01769">
    <property type="entry name" value="MgtE"/>
    <property type="match status" value="1"/>
</dbReference>
<dbReference type="Gene3D" id="1.25.60.10">
    <property type="entry name" value="MgtE N-terminal domain-like"/>
    <property type="match status" value="1"/>
</dbReference>
<dbReference type="SUPFAM" id="SSF54631">
    <property type="entry name" value="CBS-domain pair"/>
    <property type="match status" value="1"/>
</dbReference>
<dbReference type="GO" id="GO:0046872">
    <property type="term" value="F:metal ion binding"/>
    <property type="evidence" value="ECO:0007669"/>
    <property type="project" value="UniProtKB-KW"/>
</dbReference>
<proteinExistence type="inferred from homology"/>
<evidence type="ECO:0000256" key="1">
    <source>
        <dbReference type="ARBA" id="ARBA00004141"/>
    </source>
</evidence>
<feature type="domain" description="CBS" evidence="10">
    <location>
        <begin position="134"/>
        <end position="195"/>
    </location>
</feature>
<dbReference type="SUPFAM" id="SSF158791">
    <property type="entry name" value="MgtE N-terminal domain-like"/>
    <property type="match status" value="1"/>
</dbReference>
<dbReference type="EMBL" id="FNPK01000007">
    <property type="protein sequence ID" value="SDY32577.1"/>
    <property type="molecule type" value="Genomic_DNA"/>
</dbReference>
<evidence type="ECO:0000256" key="8">
    <source>
        <dbReference type="PROSITE-ProRule" id="PRU00703"/>
    </source>
</evidence>
<dbReference type="InterPro" id="IPR006668">
    <property type="entry name" value="Mg_transptr_MgtE_intracell_dom"/>
</dbReference>
<keyword evidence="9" id="KW-1003">Cell membrane</keyword>
<dbReference type="CDD" id="cd04606">
    <property type="entry name" value="CBS_pair_Mg_transporter"/>
    <property type="match status" value="1"/>
</dbReference>
<dbReference type="Pfam" id="PF00571">
    <property type="entry name" value="CBS"/>
    <property type="match status" value="2"/>
</dbReference>
<dbReference type="Gene3D" id="3.10.580.10">
    <property type="entry name" value="CBS-domain"/>
    <property type="match status" value="1"/>
</dbReference>
<evidence type="ECO:0000313" key="11">
    <source>
        <dbReference type="EMBL" id="SDY32577.1"/>
    </source>
</evidence>
<dbReference type="InterPro" id="IPR000644">
    <property type="entry name" value="CBS_dom"/>
</dbReference>
<comment type="function">
    <text evidence="9">Acts as a magnesium transporter.</text>
</comment>
<dbReference type="SUPFAM" id="SSF161093">
    <property type="entry name" value="MgtE membrane domain-like"/>
    <property type="match status" value="1"/>
</dbReference>
<dbReference type="InterPro" id="IPR036739">
    <property type="entry name" value="SLC41_membr_dom_sf"/>
</dbReference>
<dbReference type="InterPro" id="IPR046342">
    <property type="entry name" value="CBS_dom_sf"/>
</dbReference>
<gene>
    <name evidence="11" type="ORF">SAMN05421643_107163</name>
</gene>
<keyword evidence="12" id="KW-1185">Reference proteome</keyword>
<feature type="transmembrane region" description="Helical" evidence="9">
    <location>
        <begin position="283"/>
        <end position="301"/>
    </location>
</feature>
<evidence type="ECO:0000256" key="3">
    <source>
        <dbReference type="ARBA" id="ARBA00022448"/>
    </source>
</evidence>
<evidence type="ECO:0000256" key="6">
    <source>
        <dbReference type="ARBA" id="ARBA00022989"/>
    </source>
</evidence>
<evidence type="ECO:0000259" key="10">
    <source>
        <dbReference type="PROSITE" id="PS51371"/>
    </source>
</evidence>
<keyword evidence="7 9" id="KW-0472">Membrane</keyword>
<accession>A0A1H3IYD1</accession>
<dbReference type="InterPro" id="IPR038076">
    <property type="entry name" value="MgtE_N_sf"/>
</dbReference>
<feature type="domain" description="CBS" evidence="10">
    <location>
        <begin position="198"/>
        <end position="254"/>
    </location>
</feature>
<comment type="subcellular location">
    <subcellularLocation>
        <location evidence="9">Cell membrane</location>
        <topology evidence="9">Multi-pass membrane protein</topology>
    </subcellularLocation>
    <subcellularLocation>
        <location evidence="1">Membrane</location>
        <topology evidence="1">Multi-pass membrane protein</topology>
    </subcellularLocation>
</comment>
<evidence type="ECO:0000256" key="9">
    <source>
        <dbReference type="RuleBase" id="RU362011"/>
    </source>
</evidence>
<dbReference type="AlphaFoldDB" id="A0A1H3IYD1"/>
<dbReference type="SMART" id="SM00924">
    <property type="entry name" value="MgtE_N"/>
    <property type="match status" value="1"/>
</dbReference>
<organism evidence="11 12">
    <name type="scientific">Acinetobacter kyonggiensis</name>
    <dbReference type="NCBI Taxonomy" id="595670"/>
    <lineage>
        <taxon>Bacteria</taxon>
        <taxon>Pseudomonadati</taxon>
        <taxon>Pseudomonadota</taxon>
        <taxon>Gammaproteobacteria</taxon>
        <taxon>Moraxellales</taxon>
        <taxon>Moraxellaceae</taxon>
        <taxon>Acinetobacter</taxon>
    </lineage>
</organism>
<evidence type="ECO:0000256" key="4">
    <source>
        <dbReference type="ARBA" id="ARBA00022692"/>
    </source>
</evidence>
<feature type="transmembrane region" description="Helical" evidence="9">
    <location>
        <begin position="357"/>
        <end position="377"/>
    </location>
</feature>
<dbReference type="GO" id="GO:0015095">
    <property type="term" value="F:magnesium ion transmembrane transporter activity"/>
    <property type="evidence" value="ECO:0007669"/>
    <property type="project" value="UniProtKB-UniRule"/>
</dbReference>
<sequence>MSYNNFLYLLNDALSNQDISLALDSVKTFKAADLADILAQLPLENSQKLLLNLPARAYVFSYLKPEEQVKFAQLLTRIDLAEIMGEMPSDKRVDLFKCLDHEQQNALLPALAQAEREDIRQLSSYVEGTAGAIMSSEYATLKPNMSVKDAIKMLRYEAPDTETIYLAYVLDEARKLLGVLSLKQLILAEEESNISNLMATDIIFAYFDTDQDEVAKTIARYDLLALPIVDQAGVMVGIVTYDDAMDVASEEATEDFLKSGAVDASSKLSLKSASILQLYQKRVYWLVFLVFGSLLSGLGIAHFEDIIAANIVLVFFLPLLVGSGGNAGSQSATLMVRALATGDVHFKDWFYLLGREGLVALCLGGTMALAVSLLGYYRGDEMVALVLALSMMGIVLLGCLIGMSLPFVLNRFGFDPASASAPLVTSICDATGVLVYLFIASQLLL</sequence>
<dbReference type="STRING" id="595670.SAMN05421643_107163"/>
<dbReference type="InterPro" id="IPR006669">
    <property type="entry name" value="MgtE_transporter"/>
</dbReference>
<keyword evidence="6 9" id="KW-1133">Transmembrane helix</keyword>
<protein>
    <recommendedName>
        <fullName evidence="9">Magnesium transporter MgtE</fullName>
    </recommendedName>
</protein>
<dbReference type="PANTHER" id="PTHR43773:SF1">
    <property type="entry name" value="MAGNESIUM TRANSPORTER MGTE"/>
    <property type="match status" value="1"/>
</dbReference>
<comment type="similarity">
    <text evidence="2 9">Belongs to the SLC41A transporter family.</text>
</comment>
<dbReference type="PROSITE" id="PS51371">
    <property type="entry name" value="CBS"/>
    <property type="match status" value="2"/>
</dbReference>
<dbReference type="Pfam" id="PF03448">
    <property type="entry name" value="MgtE_N"/>
    <property type="match status" value="1"/>
</dbReference>
<name>A0A1H3IYD1_9GAMM</name>
<dbReference type="Proteomes" id="UP000199035">
    <property type="component" value="Unassembled WGS sequence"/>
</dbReference>
<dbReference type="InterPro" id="IPR006667">
    <property type="entry name" value="SLC41_membr_dom"/>
</dbReference>
<evidence type="ECO:0000313" key="12">
    <source>
        <dbReference type="Proteomes" id="UP000199035"/>
    </source>
</evidence>
<feature type="transmembrane region" description="Helical" evidence="9">
    <location>
        <begin position="383"/>
        <end position="409"/>
    </location>
</feature>
<dbReference type="NCBIfam" id="TIGR00400">
    <property type="entry name" value="mgtE"/>
    <property type="match status" value="1"/>
</dbReference>
<dbReference type="PANTHER" id="PTHR43773">
    <property type="entry name" value="MAGNESIUM TRANSPORTER MGTE"/>
    <property type="match status" value="1"/>
</dbReference>
<comment type="subunit">
    <text evidence="9">Homodimer.</text>
</comment>
<dbReference type="RefSeq" id="WP_092689445.1">
    <property type="nucleotide sequence ID" value="NZ_FNPK01000007.1"/>
</dbReference>
<dbReference type="GO" id="GO:0005886">
    <property type="term" value="C:plasma membrane"/>
    <property type="evidence" value="ECO:0007669"/>
    <property type="project" value="UniProtKB-SubCell"/>
</dbReference>
<evidence type="ECO:0000256" key="5">
    <source>
        <dbReference type="ARBA" id="ARBA00022842"/>
    </source>
</evidence>
<keyword evidence="8" id="KW-0129">CBS domain</keyword>